<dbReference type="EC" id="2.7.7.41" evidence="6 18"/>
<comment type="pathway">
    <text evidence="3 18">Phospholipid metabolism; CDP-diacylglycerol biosynthesis; CDP-diacylglycerol from sn-glycerol 3-phosphate: step 3/3.</text>
</comment>
<dbReference type="OrthoDB" id="9799199at2"/>
<keyword evidence="15 19" id="KW-0472">Membrane</keyword>
<keyword evidence="17" id="KW-1208">Phospholipid metabolism</keyword>
<keyword evidence="21" id="KW-1185">Reference proteome</keyword>
<feature type="transmembrane region" description="Helical" evidence="19">
    <location>
        <begin position="35"/>
        <end position="54"/>
    </location>
</feature>
<dbReference type="GO" id="GO:0005886">
    <property type="term" value="C:plasma membrane"/>
    <property type="evidence" value="ECO:0007669"/>
    <property type="project" value="UniProtKB-SubCell"/>
</dbReference>
<evidence type="ECO:0000256" key="4">
    <source>
        <dbReference type="ARBA" id="ARBA00005189"/>
    </source>
</evidence>
<dbReference type="EMBL" id="RQZF01000006">
    <property type="protein sequence ID" value="RRC95144.1"/>
    <property type="molecule type" value="Genomic_DNA"/>
</dbReference>
<proteinExistence type="inferred from homology"/>
<evidence type="ECO:0000256" key="8">
    <source>
        <dbReference type="ARBA" id="ARBA00022475"/>
    </source>
</evidence>
<reference evidence="20 21" key="1">
    <citation type="submission" date="2018-11" db="EMBL/GenBank/DDBJ databases">
        <title>Genomes From Bacteria Associated with the Canine Oral Cavity: a Test Case for Automated Genome-Based Taxonomic Assignment.</title>
        <authorList>
            <person name="Coil D.A."/>
            <person name="Jospin G."/>
            <person name="Darling A.E."/>
            <person name="Wallis C."/>
            <person name="Davis I.J."/>
            <person name="Harris S."/>
            <person name="Eisen J.A."/>
            <person name="Holcombe L.J."/>
            <person name="O'Flynn C."/>
        </authorList>
    </citation>
    <scope>NUCLEOTIDE SEQUENCE [LARGE SCALE GENOMIC DNA]</scope>
    <source>
        <strain evidence="20 21">OH770</strain>
    </source>
</reference>
<keyword evidence="14" id="KW-0443">Lipid metabolism</keyword>
<organism evidence="20 21">
    <name type="scientific">Schaalia canis</name>
    <dbReference type="NCBI Taxonomy" id="100469"/>
    <lineage>
        <taxon>Bacteria</taxon>
        <taxon>Bacillati</taxon>
        <taxon>Actinomycetota</taxon>
        <taxon>Actinomycetes</taxon>
        <taxon>Actinomycetales</taxon>
        <taxon>Actinomycetaceae</taxon>
        <taxon>Schaalia</taxon>
    </lineage>
</organism>
<evidence type="ECO:0000313" key="21">
    <source>
        <dbReference type="Proteomes" id="UP000280444"/>
    </source>
</evidence>
<feature type="transmembrane region" description="Helical" evidence="19">
    <location>
        <begin position="206"/>
        <end position="225"/>
    </location>
</feature>
<evidence type="ECO:0000256" key="18">
    <source>
        <dbReference type="RuleBase" id="RU003938"/>
    </source>
</evidence>
<feature type="transmembrane region" description="Helical" evidence="19">
    <location>
        <begin position="272"/>
        <end position="290"/>
    </location>
</feature>
<evidence type="ECO:0000256" key="3">
    <source>
        <dbReference type="ARBA" id="ARBA00005119"/>
    </source>
</evidence>
<dbReference type="Pfam" id="PF01148">
    <property type="entry name" value="CTP_transf_1"/>
    <property type="match status" value="1"/>
</dbReference>
<comment type="pathway">
    <text evidence="4">Lipid metabolism.</text>
</comment>
<evidence type="ECO:0000256" key="17">
    <source>
        <dbReference type="ARBA" id="ARBA00023264"/>
    </source>
</evidence>
<dbReference type="GO" id="GO:0016024">
    <property type="term" value="P:CDP-diacylglycerol biosynthetic process"/>
    <property type="evidence" value="ECO:0007669"/>
    <property type="project" value="UniProtKB-UniPathway"/>
</dbReference>
<evidence type="ECO:0000256" key="10">
    <source>
        <dbReference type="ARBA" id="ARBA00022679"/>
    </source>
</evidence>
<keyword evidence="16" id="KW-0594">Phospholipid biosynthesis</keyword>
<keyword evidence="9" id="KW-0444">Lipid biosynthesis</keyword>
<evidence type="ECO:0000256" key="12">
    <source>
        <dbReference type="ARBA" id="ARBA00022695"/>
    </source>
</evidence>
<dbReference type="GO" id="GO:0004605">
    <property type="term" value="F:phosphatidate cytidylyltransferase activity"/>
    <property type="evidence" value="ECO:0007669"/>
    <property type="project" value="UniProtKB-EC"/>
</dbReference>
<dbReference type="PANTHER" id="PTHR46382:SF1">
    <property type="entry name" value="PHOSPHATIDATE CYTIDYLYLTRANSFERASE"/>
    <property type="match status" value="1"/>
</dbReference>
<protein>
    <recommendedName>
        <fullName evidence="7 18">Phosphatidate cytidylyltransferase</fullName>
        <ecNumber evidence="6 18">2.7.7.41</ecNumber>
    </recommendedName>
</protein>
<keyword evidence="8" id="KW-1003">Cell membrane</keyword>
<dbReference type="PANTHER" id="PTHR46382">
    <property type="entry name" value="PHOSPHATIDATE CYTIDYLYLTRANSFERASE"/>
    <property type="match status" value="1"/>
</dbReference>
<keyword evidence="11 18" id="KW-0812">Transmembrane</keyword>
<sequence>MSDSSVTRVVGKVLSPAPTVERPPLPATGRAGRNLPAAVGTAAVLIVAVAGSLIFFPPLFVVFAALMCVAGVWELAGAFARVGIHLSMPPIYLGTVGILTCAWMLGVEATLVATYLTVFAATAWRLVDSSQQNRIHDIVASVFAIVYVPFFAAFLLLMLREFNSAWLVGLLVLLATANDLGGWGAGILFGKHPMAPRLSPKKSWEGFAGSVTAAVTAGIICFILLGAQWWWGVIAGIAAAFIGTLGDLLESLIKREVGLKDMSSLLPGHGGVLDRIDALLMFAPVFYFIVRNALGG</sequence>
<keyword evidence="12 18" id="KW-0548">Nucleotidyltransferase</keyword>
<comment type="catalytic activity">
    <reaction evidence="1 18">
        <text>a 1,2-diacyl-sn-glycero-3-phosphate + CTP + H(+) = a CDP-1,2-diacyl-sn-glycerol + diphosphate</text>
        <dbReference type="Rhea" id="RHEA:16229"/>
        <dbReference type="ChEBI" id="CHEBI:15378"/>
        <dbReference type="ChEBI" id="CHEBI:33019"/>
        <dbReference type="ChEBI" id="CHEBI:37563"/>
        <dbReference type="ChEBI" id="CHEBI:58332"/>
        <dbReference type="ChEBI" id="CHEBI:58608"/>
        <dbReference type="EC" id="2.7.7.41"/>
    </reaction>
</comment>
<dbReference type="RefSeq" id="WP_124870675.1">
    <property type="nucleotide sequence ID" value="NZ_RQZF01000006.1"/>
</dbReference>
<comment type="similarity">
    <text evidence="5 18">Belongs to the CDS family.</text>
</comment>
<dbReference type="InterPro" id="IPR000374">
    <property type="entry name" value="PC_trans"/>
</dbReference>
<dbReference type="Proteomes" id="UP000280444">
    <property type="component" value="Unassembled WGS sequence"/>
</dbReference>
<evidence type="ECO:0000256" key="13">
    <source>
        <dbReference type="ARBA" id="ARBA00022989"/>
    </source>
</evidence>
<gene>
    <name evidence="20" type="ORF">EII11_07015</name>
</gene>
<feature type="transmembrane region" description="Helical" evidence="19">
    <location>
        <begin position="139"/>
        <end position="159"/>
    </location>
</feature>
<keyword evidence="10 18" id="KW-0808">Transferase</keyword>
<evidence type="ECO:0000313" key="20">
    <source>
        <dbReference type="EMBL" id="RRC95144.1"/>
    </source>
</evidence>
<keyword evidence="13 19" id="KW-1133">Transmembrane helix</keyword>
<evidence type="ECO:0000256" key="19">
    <source>
        <dbReference type="SAM" id="Phobius"/>
    </source>
</evidence>
<dbReference type="AlphaFoldDB" id="A0A3P1SDN9"/>
<evidence type="ECO:0000256" key="14">
    <source>
        <dbReference type="ARBA" id="ARBA00023098"/>
    </source>
</evidence>
<evidence type="ECO:0000256" key="1">
    <source>
        <dbReference type="ARBA" id="ARBA00001698"/>
    </source>
</evidence>
<name>A0A3P1SDN9_9ACTO</name>
<evidence type="ECO:0000256" key="6">
    <source>
        <dbReference type="ARBA" id="ARBA00012487"/>
    </source>
</evidence>
<dbReference type="PROSITE" id="PS01315">
    <property type="entry name" value="CDS"/>
    <property type="match status" value="1"/>
</dbReference>
<evidence type="ECO:0000256" key="9">
    <source>
        <dbReference type="ARBA" id="ARBA00022516"/>
    </source>
</evidence>
<comment type="subcellular location">
    <subcellularLocation>
        <location evidence="2">Cell membrane</location>
        <topology evidence="2">Multi-pass membrane protein</topology>
    </subcellularLocation>
</comment>
<evidence type="ECO:0000256" key="2">
    <source>
        <dbReference type="ARBA" id="ARBA00004651"/>
    </source>
</evidence>
<evidence type="ECO:0000256" key="11">
    <source>
        <dbReference type="ARBA" id="ARBA00022692"/>
    </source>
</evidence>
<accession>A0A3P1SDN9</accession>
<evidence type="ECO:0000256" key="15">
    <source>
        <dbReference type="ARBA" id="ARBA00023136"/>
    </source>
</evidence>
<evidence type="ECO:0000256" key="16">
    <source>
        <dbReference type="ARBA" id="ARBA00023209"/>
    </source>
</evidence>
<feature type="transmembrane region" description="Helical" evidence="19">
    <location>
        <begin position="165"/>
        <end position="185"/>
    </location>
</feature>
<evidence type="ECO:0000256" key="5">
    <source>
        <dbReference type="ARBA" id="ARBA00010185"/>
    </source>
</evidence>
<comment type="caution">
    <text evidence="20">The sequence shown here is derived from an EMBL/GenBank/DDBJ whole genome shotgun (WGS) entry which is preliminary data.</text>
</comment>
<evidence type="ECO:0000256" key="7">
    <source>
        <dbReference type="ARBA" id="ARBA00019373"/>
    </source>
</evidence>
<dbReference type="UniPathway" id="UPA00557">
    <property type="reaction ID" value="UER00614"/>
</dbReference>
<feature type="transmembrane region" description="Helical" evidence="19">
    <location>
        <begin position="60"/>
        <end position="79"/>
    </location>
</feature>
<feature type="transmembrane region" description="Helical" evidence="19">
    <location>
        <begin position="231"/>
        <end position="252"/>
    </location>
</feature>